<dbReference type="InterPro" id="IPR009339">
    <property type="entry name" value="DUF998"/>
</dbReference>
<feature type="region of interest" description="Disordered" evidence="1">
    <location>
        <begin position="216"/>
        <end position="244"/>
    </location>
</feature>
<dbReference type="Pfam" id="PF06197">
    <property type="entry name" value="DUF998"/>
    <property type="match status" value="1"/>
</dbReference>
<sequence>MPSVLHRPTALAAVRRTAVALLVAGVLAHLAWLLEYVLDTGLSPLHAAPAALGAQGVPHGTLFRTAEIVAGAAFVLASPPLLRLAPVHRNARVTVATVCVFGVLLILHGAIPPDCPGAAGAACAATRAHHAVSLALNVVYLAGPGGLLVWWTGGWRFAAAVVLAVEVLAWAAIVLLTAFGGEFVGVAMRVQLGGAAAILVTGIAYLVTVGREGGPRWEDAGQSTPEHVRTGRSLHARNDRSGRR</sequence>
<evidence type="ECO:0000256" key="1">
    <source>
        <dbReference type="SAM" id="MobiDB-lite"/>
    </source>
</evidence>
<name>A0A2V4BB34_9PSEU</name>
<evidence type="ECO:0000313" key="4">
    <source>
        <dbReference type="Proteomes" id="UP000249915"/>
    </source>
</evidence>
<feature type="transmembrane region" description="Helical" evidence="2">
    <location>
        <begin position="186"/>
        <end position="207"/>
    </location>
</feature>
<keyword evidence="4" id="KW-1185">Reference proteome</keyword>
<dbReference type="EMBL" id="MASW01000001">
    <property type="protein sequence ID" value="PXY32537.1"/>
    <property type="molecule type" value="Genomic_DNA"/>
</dbReference>
<feature type="transmembrane region" description="Helical" evidence="2">
    <location>
        <begin position="93"/>
        <end position="111"/>
    </location>
</feature>
<accession>A0A2V4BB34</accession>
<keyword evidence="2" id="KW-0812">Transmembrane</keyword>
<feature type="transmembrane region" description="Helical" evidence="2">
    <location>
        <begin position="131"/>
        <end position="150"/>
    </location>
</feature>
<dbReference type="OrthoDB" id="3406108at2"/>
<feature type="transmembrane region" description="Helical" evidence="2">
    <location>
        <begin position="157"/>
        <end position="180"/>
    </location>
</feature>
<keyword evidence="2" id="KW-1133">Transmembrane helix</keyword>
<proteinExistence type="predicted"/>
<reference evidence="3 4" key="1">
    <citation type="submission" date="2016-07" db="EMBL/GenBank/DDBJ databases">
        <title>Draft genome sequence of Prauserella muralis DSM 45305, isolated from a mould-covered wall in an indoor environment.</title>
        <authorList>
            <person name="Ruckert C."/>
            <person name="Albersmeier A."/>
            <person name="Jiang C.-L."/>
            <person name="Jiang Y."/>
            <person name="Kalinowski J."/>
            <person name="Schneider O."/>
            <person name="Winkler A."/>
            <person name="Zotchev S.B."/>
        </authorList>
    </citation>
    <scope>NUCLEOTIDE SEQUENCE [LARGE SCALE GENOMIC DNA]</scope>
    <source>
        <strain evidence="3 4">DSM 45305</strain>
    </source>
</reference>
<dbReference type="RefSeq" id="WP_112280561.1">
    <property type="nucleotide sequence ID" value="NZ_MASW01000001.1"/>
</dbReference>
<feature type="transmembrane region" description="Helical" evidence="2">
    <location>
        <begin position="62"/>
        <end position="81"/>
    </location>
</feature>
<evidence type="ECO:0000313" key="3">
    <source>
        <dbReference type="EMBL" id="PXY32537.1"/>
    </source>
</evidence>
<organism evidence="3 4">
    <name type="scientific">Prauserella muralis</name>
    <dbReference type="NCBI Taxonomy" id="588067"/>
    <lineage>
        <taxon>Bacteria</taxon>
        <taxon>Bacillati</taxon>
        <taxon>Actinomycetota</taxon>
        <taxon>Actinomycetes</taxon>
        <taxon>Pseudonocardiales</taxon>
        <taxon>Pseudonocardiaceae</taxon>
        <taxon>Prauserella</taxon>
    </lineage>
</organism>
<keyword evidence="2" id="KW-0472">Membrane</keyword>
<evidence type="ECO:0000256" key="2">
    <source>
        <dbReference type="SAM" id="Phobius"/>
    </source>
</evidence>
<dbReference type="AlphaFoldDB" id="A0A2V4BB34"/>
<gene>
    <name evidence="3" type="ORF">BAY60_09815</name>
</gene>
<protein>
    <submittedName>
        <fullName evidence="3">Uncharacterized protein</fullName>
    </submittedName>
</protein>
<dbReference type="Proteomes" id="UP000249915">
    <property type="component" value="Unassembled WGS sequence"/>
</dbReference>
<comment type="caution">
    <text evidence="3">The sequence shown here is derived from an EMBL/GenBank/DDBJ whole genome shotgun (WGS) entry which is preliminary data.</text>
</comment>